<reference evidence="2" key="1">
    <citation type="submission" date="2020-03" db="EMBL/GenBank/DDBJ databases">
        <authorList>
            <person name="Weist P."/>
        </authorList>
    </citation>
    <scope>NUCLEOTIDE SEQUENCE</scope>
</reference>
<accession>A0A9N7U5L9</accession>
<evidence type="ECO:0000256" key="1">
    <source>
        <dbReference type="SAM" id="MobiDB-lite"/>
    </source>
</evidence>
<evidence type="ECO:0000313" key="2">
    <source>
        <dbReference type="EMBL" id="CAB1425046.1"/>
    </source>
</evidence>
<dbReference type="EMBL" id="CADEAL010000778">
    <property type="protein sequence ID" value="CAB1425046.1"/>
    <property type="molecule type" value="Genomic_DNA"/>
</dbReference>
<organism evidence="2 3">
    <name type="scientific">Pleuronectes platessa</name>
    <name type="common">European plaice</name>
    <dbReference type="NCBI Taxonomy" id="8262"/>
    <lineage>
        <taxon>Eukaryota</taxon>
        <taxon>Metazoa</taxon>
        <taxon>Chordata</taxon>
        <taxon>Craniata</taxon>
        <taxon>Vertebrata</taxon>
        <taxon>Euteleostomi</taxon>
        <taxon>Actinopterygii</taxon>
        <taxon>Neopterygii</taxon>
        <taxon>Teleostei</taxon>
        <taxon>Neoteleostei</taxon>
        <taxon>Acanthomorphata</taxon>
        <taxon>Carangaria</taxon>
        <taxon>Pleuronectiformes</taxon>
        <taxon>Pleuronectoidei</taxon>
        <taxon>Pleuronectidae</taxon>
        <taxon>Pleuronectes</taxon>
    </lineage>
</organism>
<feature type="region of interest" description="Disordered" evidence="1">
    <location>
        <begin position="104"/>
        <end position="131"/>
    </location>
</feature>
<proteinExistence type="predicted"/>
<evidence type="ECO:0000313" key="3">
    <source>
        <dbReference type="Proteomes" id="UP001153269"/>
    </source>
</evidence>
<protein>
    <submittedName>
        <fullName evidence="2">Uncharacterized protein</fullName>
    </submittedName>
</protein>
<feature type="compositionally biased region" description="Basic and acidic residues" evidence="1">
    <location>
        <begin position="106"/>
        <end position="115"/>
    </location>
</feature>
<keyword evidence="3" id="KW-1185">Reference proteome</keyword>
<dbReference type="Proteomes" id="UP001153269">
    <property type="component" value="Unassembled WGS sequence"/>
</dbReference>
<name>A0A9N7U5L9_PLEPL</name>
<dbReference type="AlphaFoldDB" id="A0A9N7U5L9"/>
<gene>
    <name evidence="2" type="ORF">PLEPLA_LOCUS12976</name>
</gene>
<sequence length="131" mass="14297">METGSASARDFTGFYCVTGQSRGSHSRRKSSVQAGMLQEEEEGEEERGSGVRALRGDVQKTVRMIFGSRLREQLLHCSTSSDIFAHRGAWIDEAAHEAELQSCRTESSHSFKEARTCGGEAAAETPVTPQS</sequence>
<comment type="caution">
    <text evidence="2">The sequence shown here is derived from an EMBL/GenBank/DDBJ whole genome shotgun (WGS) entry which is preliminary data.</text>
</comment>
<feature type="region of interest" description="Disordered" evidence="1">
    <location>
        <begin position="16"/>
        <end position="54"/>
    </location>
</feature>